<dbReference type="EMBL" id="LR796951">
    <property type="protein sequence ID" value="CAB4177550.1"/>
    <property type="molecule type" value="Genomic_DNA"/>
</dbReference>
<evidence type="ECO:0000313" key="3">
    <source>
        <dbReference type="EMBL" id="CAB4177550.1"/>
    </source>
</evidence>
<evidence type="ECO:0000313" key="4">
    <source>
        <dbReference type="EMBL" id="CAB4187465.1"/>
    </source>
</evidence>
<accession>A0A6J5MNZ8</accession>
<proteinExistence type="predicted"/>
<gene>
    <name evidence="3" type="ORF">UFOVP1003_10</name>
    <name evidence="4" type="ORF">UFOVP1153_26</name>
    <name evidence="1" type="ORF">UFOVP493_26</name>
    <name evidence="2" type="ORF">UFOVP829_48</name>
</gene>
<name>A0A6J5MNZ8_9CAUD</name>
<evidence type="ECO:0000313" key="1">
    <source>
        <dbReference type="EMBL" id="CAB4146790.1"/>
    </source>
</evidence>
<sequence length="61" mass="6671">MAVNFSGLEIQQALALCMERLTKIIENGTDKDAIGACDVLSHVCLELIQICDEDEPEEFGS</sequence>
<dbReference type="EMBL" id="LR796473">
    <property type="protein sequence ID" value="CAB4146790.1"/>
    <property type="molecule type" value="Genomic_DNA"/>
</dbReference>
<dbReference type="EMBL" id="LR797104">
    <property type="protein sequence ID" value="CAB4187465.1"/>
    <property type="molecule type" value="Genomic_DNA"/>
</dbReference>
<protein>
    <submittedName>
        <fullName evidence="1">Uncharacterized protein</fullName>
    </submittedName>
</protein>
<evidence type="ECO:0000313" key="2">
    <source>
        <dbReference type="EMBL" id="CAB4164511.1"/>
    </source>
</evidence>
<organism evidence="1">
    <name type="scientific">uncultured Caudovirales phage</name>
    <dbReference type="NCBI Taxonomy" id="2100421"/>
    <lineage>
        <taxon>Viruses</taxon>
        <taxon>Duplodnaviria</taxon>
        <taxon>Heunggongvirae</taxon>
        <taxon>Uroviricota</taxon>
        <taxon>Caudoviricetes</taxon>
        <taxon>Peduoviridae</taxon>
        <taxon>Maltschvirus</taxon>
        <taxon>Maltschvirus maltsch</taxon>
    </lineage>
</organism>
<reference evidence="1" key="1">
    <citation type="submission" date="2020-04" db="EMBL/GenBank/DDBJ databases">
        <authorList>
            <person name="Chiriac C."/>
            <person name="Salcher M."/>
            <person name="Ghai R."/>
            <person name="Kavagutti S V."/>
        </authorList>
    </citation>
    <scope>NUCLEOTIDE SEQUENCE</scope>
</reference>
<dbReference type="EMBL" id="LR796764">
    <property type="protein sequence ID" value="CAB4164511.1"/>
    <property type="molecule type" value="Genomic_DNA"/>
</dbReference>